<accession>A0ABV3DGR5</accession>
<sequence length="433" mass="47363">MAANPEPASKAPVPSAPTGHSDRALARIALSADAAAVARQAIQFIDPVQDPPSDLQATLVARSAKLVAAAEGVHRAAVVHERARGTAWSEIGRQLGVARQTAQERFGSAVEDWTRRLAQDRSPRVLDRERHRAVRVRKDFDAVIDWLDRELSRMDPRADAEPLVFDESALADRIDQVAAWRDEAAAERADDHPEHAAGYREDAANRRLYAAELRAYAARRAVLEAARPVVLLPEDEDLAALLRLVDEPLLSGLRLVDPDDAEEFGQWKVPDTFALEQAYDAFGRIWAALPEPVRRPADASSDWLAAPDGARALVPVHAVHIDPDDLAVLWHALEELRSALAGRRDDQLLDLLGQVADTGEEARTLGPVGLVDALARLLAILAHTPDPGLANALRRRAAGDTLVLGQAQYAAYRRLAETWTLLLRSGTEGMFKY</sequence>
<dbReference type="RefSeq" id="WP_358354064.1">
    <property type="nucleotide sequence ID" value="NZ_JBEZFP010000034.1"/>
</dbReference>
<evidence type="ECO:0000313" key="2">
    <source>
        <dbReference type="EMBL" id="MEU8134951.1"/>
    </source>
</evidence>
<dbReference type="EMBL" id="JBEZFP010000034">
    <property type="protein sequence ID" value="MEU8134951.1"/>
    <property type="molecule type" value="Genomic_DNA"/>
</dbReference>
<keyword evidence="3" id="KW-1185">Reference proteome</keyword>
<proteinExistence type="predicted"/>
<evidence type="ECO:0000256" key="1">
    <source>
        <dbReference type="SAM" id="MobiDB-lite"/>
    </source>
</evidence>
<name>A0ABV3DGR5_9ACTN</name>
<comment type="caution">
    <text evidence="2">The sequence shown here is derived from an EMBL/GenBank/DDBJ whole genome shotgun (WGS) entry which is preliminary data.</text>
</comment>
<dbReference type="Proteomes" id="UP001551482">
    <property type="component" value="Unassembled WGS sequence"/>
</dbReference>
<evidence type="ECO:0000313" key="3">
    <source>
        <dbReference type="Proteomes" id="UP001551482"/>
    </source>
</evidence>
<protein>
    <recommendedName>
        <fullName evidence="4">RNA polymerase subunit sigma-70</fullName>
    </recommendedName>
</protein>
<gene>
    <name evidence="2" type="ORF">AB0C36_15705</name>
</gene>
<evidence type="ECO:0008006" key="4">
    <source>
        <dbReference type="Google" id="ProtNLM"/>
    </source>
</evidence>
<organism evidence="2 3">
    <name type="scientific">Streptodolium elevatio</name>
    <dbReference type="NCBI Taxonomy" id="3157996"/>
    <lineage>
        <taxon>Bacteria</taxon>
        <taxon>Bacillati</taxon>
        <taxon>Actinomycetota</taxon>
        <taxon>Actinomycetes</taxon>
        <taxon>Kitasatosporales</taxon>
        <taxon>Streptomycetaceae</taxon>
        <taxon>Streptodolium</taxon>
    </lineage>
</organism>
<feature type="region of interest" description="Disordered" evidence="1">
    <location>
        <begin position="1"/>
        <end position="21"/>
    </location>
</feature>
<reference evidence="2 3" key="1">
    <citation type="submission" date="2024-06" db="EMBL/GenBank/DDBJ databases">
        <title>The Natural Products Discovery Center: Release of the First 8490 Sequenced Strains for Exploring Actinobacteria Biosynthetic Diversity.</title>
        <authorList>
            <person name="Kalkreuter E."/>
            <person name="Kautsar S.A."/>
            <person name="Yang D."/>
            <person name="Bader C.D."/>
            <person name="Teijaro C.N."/>
            <person name="Fluegel L."/>
            <person name="Davis C.M."/>
            <person name="Simpson J.R."/>
            <person name="Lauterbach L."/>
            <person name="Steele A.D."/>
            <person name="Gui C."/>
            <person name="Meng S."/>
            <person name="Li G."/>
            <person name="Viehrig K."/>
            <person name="Ye F."/>
            <person name="Su P."/>
            <person name="Kiefer A.F."/>
            <person name="Nichols A."/>
            <person name="Cepeda A.J."/>
            <person name="Yan W."/>
            <person name="Fan B."/>
            <person name="Jiang Y."/>
            <person name="Adhikari A."/>
            <person name="Zheng C.-J."/>
            <person name="Schuster L."/>
            <person name="Cowan T.M."/>
            <person name="Smanski M.J."/>
            <person name="Chevrette M.G."/>
            <person name="De Carvalho L.P.S."/>
            <person name="Shen B."/>
        </authorList>
    </citation>
    <scope>NUCLEOTIDE SEQUENCE [LARGE SCALE GENOMIC DNA]</scope>
    <source>
        <strain evidence="2 3">NPDC048946</strain>
    </source>
</reference>